<keyword evidence="4" id="KW-1185">Reference proteome</keyword>
<organism evidence="3 4">
    <name type="scientific">Portunus trituberculatus</name>
    <name type="common">Swimming crab</name>
    <name type="synonym">Neptunus trituberculatus</name>
    <dbReference type="NCBI Taxonomy" id="210409"/>
    <lineage>
        <taxon>Eukaryota</taxon>
        <taxon>Metazoa</taxon>
        <taxon>Ecdysozoa</taxon>
        <taxon>Arthropoda</taxon>
        <taxon>Crustacea</taxon>
        <taxon>Multicrustacea</taxon>
        <taxon>Malacostraca</taxon>
        <taxon>Eumalacostraca</taxon>
        <taxon>Eucarida</taxon>
        <taxon>Decapoda</taxon>
        <taxon>Pleocyemata</taxon>
        <taxon>Brachyura</taxon>
        <taxon>Eubrachyura</taxon>
        <taxon>Portunoidea</taxon>
        <taxon>Portunidae</taxon>
        <taxon>Portuninae</taxon>
        <taxon>Portunus</taxon>
    </lineage>
</organism>
<dbReference type="Proteomes" id="UP000324222">
    <property type="component" value="Unassembled WGS sequence"/>
</dbReference>
<evidence type="ECO:0008006" key="5">
    <source>
        <dbReference type="Google" id="ProtNLM"/>
    </source>
</evidence>
<evidence type="ECO:0000313" key="3">
    <source>
        <dbReference type="EMBL" id="MPC13315.1"/>
    </source>
</evidence>
<gene>
    <name evidence="3" type="ORF">E2C01_006046</name>
</gene>
<protein>
    <recommendedName>
        <fullName evidence="5">Secreted protein</fullName>
    </recommendedName>
</protein>
<feature type="signal peptide" evidence="2">
    <location>
        <begin position="1"/>
        <end position="21"/>
    </location>
</feature>
<dbReference type="AlphaFoldDB" id="A0A5B7CW20"/>
<feature type="compositionally biased region" description="Basic residues" evidence="1">
    <location>
        <begin position="62"/>
        <end position="76"/>
    </location>
</feature>
<comment type="caution">
    <text evidence="3">The sequence shown here is derived from an EMBL/GenBank/DDBJ whole genome shotgun (WGS) entry which is preliminary data.</text>
</comment>
<proteinExistence type="predicted"/>
<evidence type="ECO:0000313" key="4">
    <source>
        <dbReference type="Proteomes" id="UP000324222"/>
    </source>
</evidence>
<accession>A0A5B7CW20</accession>
<feature type="compositionally biased region" description="Polar residues" evidence="1">
    <location>
        <begin position="46"/>
        <end position="60"/>
    </location>
</feature>
<feature type="chain" id="PRO_5022936934" description="Secreted protein" evidence="2">
    <location>
        <begin position="22"/>
        <end position="87"/>
    </location>
</feature>
<evidence type="ECO:0000256" key="2">
    <source>
        <dbReference type="SAM" id="SignalP"/>
    </source>
</evidence>
<keyword evidence="2" id="KW-0732">Signal</keyword>
<sequence>MSTPFFFFFMMFMPLLQKMKRQNTSCLHDIHLVLCPKQYCSENDMYSTNSASTTSKTPRFQQRFKKNKGRRQQHRRGASEGQDPGYK</sequence>
<evidence type="ECO:0000256" key="1">
    <source>
        <dbReference type="SAM" id="MobiDB-lite"/>
    </source>
</evidence>
<reference evidence="3 4" key="1">
    <citation type="submission" date="2019-05" db="EMBL/GenBank/DDBJ databases">
        <title>Another draft genome of Portunus trituberculatus and its Hox gene families provides insights of decapod evolution.</title>
        <authorList>
            <person name="Jeong J.-H."/>
            <person name="Song I."/>
            <person name="Kim S."/>
            <person name="Choi T."/>
            <person name="Kim D."/>
            <person name="Ryu S."/>
            <person name="Kim W."/>
        </authorList>
    </citation>
    <scope>NUCLEOTIDE SEQUENCE [LARGE SCALE GENOMIC DNA]</scope>
    <source>
        <tissue evidence="3">Muscle</tissue>
    </source>
</reference>
<feature type="region of interest" description="Disordered" evidence="1">
    <location>
        <begin position="46"/>
        <end position="87"/>
    </location>
</feature>
<name>A0A5B7CW20_PORTR</name>
<dbReference type="EMBL" id="VSRR010000273">
    <property type="protein sequence ID" value="MPC13315.1"/>
    <property type="molecule type" value="Genomic_DNA"/>
</dbReference>